<evidence type="ECO:0000256" key="6">
    <source>
        <dbReference type="ARBA" id="ARBA00022777"/>
    </source>
</evidence>
<evidence type="ECO:0000256" key="4">
    <source>
        <dbReference type="ARBA" id="ARBA00022679"/>
    </source>
</evidence>
<dbReference type="EMBL" id="SRMA01026756">
    <property type="protein sequence ID" value="TRY71370.1"/>
    <property type="molecule type" value="Genomic_DNA"/>
</dbReference>
<dbReference type="Gene3D" id="3.30.200.20">
    <property type="entry name" value="Phosphorylase Kinase, domain 1"/>
    <property type="match status" value="2"/>
</dbReference>
<feature type="region of interest" description="Disordered" evidence="10">
    <location>
        <begin position="58"/>
        <end position="87"/>
    </location>
</feature>
<evidence type="ECO:0000256" key="8">
    <source>
        <dbReference type="ARBA" id="ARBA00047899"/>
    </source>
</evidence>
<dbReference type="GO" id="GO:0004674">
    <property type="term" value="F:protein serine/threonine kinase activity"/>
    <property type="evidence" value="ECO:0007669"/>
    <property type="project" value="UniProtKB-KW"/>
</dbReference>
<evidence type="ECO:0000259" key="11">
    <source>
        <dbReference type="PROSITE" id="PS50011"/>
    </source>
</evidence>
<keyword evidence="13" id="KW-1185">Reference proteome</keyword>
<dbReference type="InterPro" id="IPR008271">
    <property type="entry name" value="Ser/Thr_kinase_AS"/>
</dbReference>
<evidence type="ECO:0000256" key="1">
    <source>
        <dbReference type="ARBA" id="ARBA00005505"/>
    </source>
</evidence>
<evidence type="ECO:0000256" key="2">
    <source>
        <dbReference type="ARBA" id="ARBA00012513"/>
    </source>
</evidence>
<dbReference type="SMART" id="SM00220">
    <property type="entry name" value="S_TKc"/>
    <property type="match status" value="2"/>
</dbReference>
<keyword evidence="4" id="KW-0808">Transferase</keyword>
<dbReference type="InterPro" id="IPR011009">
    <property type="entry name" value="Kinase-like_dom_sf"/>
</dbReference>
<dbReference type="PANTHER" id="PTHR22984:SF11">
    <property type="entry name" value="AURORA KINASE-RELATED"/>
    <property type="match status" value="1"/>
</dbReference>
<evidence type="ECO:0000256" key="5">
    <source>
        <dbReference type="ARBA" id="ARBA00022741"/>
    </source>
</evidence>
<feature type="domain" description="Protein kinase" evidence="11">
    <location>
        <begin position="343"/>
        <end position="802"/>
    </location>
</feature>
<dbReference type="STRING" id="623744.A0A553P121"/>
<dbReference type="GO" id="GO:0007346">
    <property type="term" value="P:regulation of mitotic cell cycle"/>
    <property type="evidence" value="ECO:0007669"/>
    <property type="project" value="TreeGrafter"/>
</dbReference>
<dbReference type="PROSITE" id="PS50011">
    <property type="entry name" value="PROTEIN_KINASE_DOM"/>
    <property type="match status" value="1"/>
</dbReference>
<organism evidence="12 13">
    <name type="scientific">Danionella cerebrum</name>
    <dbReference type="NCBI Taxonomy" id="2873325"/>
    <lineage>
        <taxon>Eukaryota</taxon>
        <taxon>Metazoa</taxon>
        <taxon>Chordata</taxon>
        <taxon>Craniata</taxon>
        <taxon>Vertebrata</taxon>
        <taxon>Euteleostomi</taxon>
        <taxon>Actinopterygii</taxon>
        <taxon>Neopterygii</taxon>
        <taxon>Teleostei</taxon>
        <taxon>Ostariophysi</taxon>
        <taxon>Cypriniformes</taxon>
        <taxon>Danionidae</taxon>
        <taxon>Danioninae</taxon>
        <taxon>Danionella</taxon>
    </lineage>
</organism>
<dbReference type="EC" id="2.7.11.1" evidence="2"/>
<dbReference type="Pfam" id="PF00069">
    <property type="entry name" value="Pkinase"/>
    <property type="match status" value="2"/>
</dbReference>
<dbReference type="AlphaFoldDB" id="A0A553P121"/>
<dbReference type="SUPFAM" id="SSF56112">
    <property type="entry name" value="Protein kinase-like (PK-like)"/>
    <property type="match status" value="2"/>
</dbReference>
<dbReference type="GO" id="GO:0005524">
    <property type="term" value="F:ATP binding"/>
    <property type="evidence" value="ECO:0007669"/>
    <property type="project" value="UniProtKB-KW"/>
</dbReference>
<keyword evidence="3" id="KW-0723">Serine/threonine-protein kinase</keyword>
<reference evidence="12 13" key="1">
    <citation type="journal article" date="2019" name="Sci. Data">
        <title>Hybrid genome assembly and annotation of Danionella translucida.</title>
        <authorList>
            <person name="Kadobianskyi M."/>
            <person name="Schulze L."/>
            <person name="Schuelke M."/>
            <person name="Judkewitz B."/>
        </authorList>
    </citation>
    <scope>NUCLEOTIDE SEQUENCE [LARGE SCALE GENOMIC DNA]</scope>
    <source>
        <strain evidence="12 13">Bolton</strain>
    </source>
</reference>
<dbReference type="Gene3D" id="1.10.510.10">
    <property type="entry name" value="Transferase(Phosphotransferase) domain 1"/>
    <property type="match status" value="2"/>
</dbReference>
<keyword evidence="6" id="KW-0418">Kinase</keyword>
<evidence type="ECO:0000256" key="10">
    <source>
        <dbReference type="SAM" id="MobiDB-lite"/>
    </source>
</evidence>
<evidence type="ECO:0000313" key="12">
    <source>
        <dbReference type="EMBL" id="TRY71370.1"/>
    </source>
</evidence>
<dbReference type="InterPro" id="IPR000719">
    <property type="entry name" value="Prot_kinase_dom"/>
</dbReference>
<comment type="catalytic activity">
    <reaction evidence="9">
        <text>L-seryl-[protein] + ATP = O-phospho-L-seryl-[protein] + ADP + H(+)</text>
        <dbReference type="Rhea" id="RHEA:17989"/>
        <dbReference type="Rhea" id="RHEA-COMP:9863"/>
        <dbReference type="Rhea" id="RHEA-COMP:11604"/>
        <dbReference type="ChEBI" id="CHEBI:15378"/>
        <dbReference type="ChEBI" id="CHEBI:29999"/>
        <dbReference type="ChEBI" id="CHEBI:30616"/>
        <dbReference type="ChEBI" id="CHEBI:83421"/>
        <dbReference type="ChEBI" id="CHEBI:456216"/>
        <dbReference type="EC" id="2.7.11.1"/>
    </reaction>
</comment>
<name>A0A553P121_9TELE</name>
<evidence type="ECO:0000256" key="9">
    <source>
        <dbReference type="ARBA" id="ARBA00048679"/>
    </source>
</evidence>
<comment type="catalytic activity">
    <reaction evidence="8">
        <text>L-threonyl-[protein] + ATP = O-phospho-L-threonyl-[protein] + ADP + H(+)</text>
        <dbReference type="Rhea" id="RHEA:46608"/>
        <dbReference type="Rhea" id="RHEA-COMP:11060"/>
        <dbReference type="Rhea" id="RHEA-COMP:11605"/>
        <dbReference type="ChEBI" id="CHEBI:15378"/>
        <dbReference type="ChEBI" id="CHEBI:30013"/>
        <dbReference type="ChEBI" id="CHEBI:30616"/>
        <dbReference type="ChEBI" id="CHEBI:61977"/>
        <dbReference type="ChEBI" id="CHEBI:456216"/>
        <dbReference type="EC" id="2.7.11.1"/>
    </reaction>
</comment>
<evidence type="ECO:0000313" key="13">
    <source>
        <dbReference type="Proteomes" id="UP000316079"/>
    </source>
</evidence>
<sequence length="862" mass="98138">FDELLCTSLVFVRALFYSICVTEATHKAKTGLHQVFKAKSVKMIHLIRITAFLRRDHADQDEESKQRDGELHGVEEVESSSEAPPGISKCSDMFSCERSLRFAASPGVFNYRPNCTNYPPDVFSAGFRFLSGPFRTYRAPAAVYCTGLESRYALPALYQDAVGRDQVEPGCSKEVEPRPSQPAVEQKKKIWNGELHGVEEVESSSEAPPGISSCSDMFSCERSLRFAASPGVFNYRPNPTNYPPDVFSAGFRFLSGPFRTYRAPAAVYCTGLESRDALPALCQDAVDRDRAEPGCSKEDSLALQSLRPVKITNFEVLQAVGPRPSRPALEQKKTIWKINFVEYEMGALLGRGRSGTEVLEAVRLEDGLQVAVKIVPWHTFYFLLLDHDVIVPKEVVLHLAVDQEPRFSEIIQLLDWDVTHMGCIMVLEHPMHSQPLDEFIISYRGSFPEDLAQVIMRQVVTAAQVCCQRLVFHKDIKLENLLINPKTLKVKLIDFGSGEILMSGGYETFEGTMEYCPPEYLTVGRYCGEPATVWSLGILSYVMLRLKFPRNRHLKKLDEGTWRKRRLSMEINFVEYEMGALLGRGRSGTEVLEAVRLEDGLQDHDVIVPKEVVLHLAVDQEPRFSEIIQLLDWDVTHMGCIMVLERPMHSQPLDEFIISYRDSFPEDLAQVIMRQVVTAAQVCCQRLVFHKDIKLENLLIDPKTLKNGGYETFEGTMEYCPPEYLTVGRYCGEPATVWSLGILSYVMLRLKFPRNRHLKKLDEGTWRKRRLSMECHDFLHRCLQTEPSNRLQLDEVLLHPWFNDHSSHFYLDSDDSFSSDTSIEEIGHSRSFQMSWRTHTSWKTEQLLSPSDDVPSRTSPTT</sequence>
<dbReference type="GO" id="GO:0043066">
    <property type="term" value="P:negative regulation of apoptotic process"/>
    <property type="evidence" value="ECO:0007669"/>
    <property type="project" value="TreeGrafter"/>
</dbReference>
<dbReference type="OrthoDB" id="8596411at2759"/>
<protein>
    <recommendedName>
        <fullName evidence="2">non-specific serine/threonine protein kinase</fullName>
        <ecNumber evidence="2">2.7.11.1</ecNumber>
    </recommendedName>
</protein>
<dbReference type="PANTHER" id="PTHR22984">
    <property type="entry name" value="SERINE/THREONINE-PROTEIN KINASE PIM"/>
    <property type="match status" value="1"/>
</dbReference>
<dbReference type="Proteomes" id="UP000316079">
    <property type="component" value="Unassembled WGS sequence"/>
</dbReference>
<proteinExistence type="inferred from homology"/>
<comment type="similarity">
    <text evidence="1">Belongs to the protein kinase superfamily. CAMK Ser/Thr protein kinase family. PIM subfamily.</text>
</comment>
<comment type="caution">
    <text evidence="12">The sequence shown here is derived from an EMBL/GenBank/DDBJ whole genome shotgun (WGS) entry which is preliminary data.</text>
</comment>
<keyword evidence="7" id="KW-0067">ATP-binding</keyword>
<dbReference type="InterPro" id="IPR051138">
    <property type="entry name" value="PIM_Ser/Thr_kinase"/>
</dbReference>
<evidence type="ECO:0000256" key="7">
    <source>
        <dbReference type="ARBA" id="ARBA00022840"/>
    </source>
</evidence>
<evidence type="ECO:0000256" key="3">
    <source>
        <dbReference type="ARBA" id="ARBA00022527"/>
    </source>
</evidence>
<dbReference type="GO" id="GO:0005737">
    <property type="term" value="C:cytoplasm"/>
    <property type="evidence" value="ECO:0007669"/>
    <property type="project" value="TreeGrafter"/>
</dbReference>
<accession>A0A553P121</accession>
<gene>
    <name evidence="12" type="ORF">DNTS_033202</name>
</gene>
<keyword evidence="5" id="KW-0547">Nucleotide-binding</keyword>
<feature type="compositionally biased region" description="Basic and acidic residues" evidence="10">
    <location>
        <begin position="58"/>
        <end position="75"/>
    </location>
</feature>
<feature type="non-terminal residue" evidence="12">
    <location>
        <position position="1"/>
    </location>
</feature>
<dbReference type="PROSITE" id="PS00108">
    <property type="entry name" value="PROTEIN_KINASE_ST"/>
    <property type="match status" value="2"/>
</dbReference>